<dbReference type="SUPFAM" id="SSF53474">
    <property type="entry name" value="alpha/beta-Hydrolases"/>
    <property type="match status" value="1"/>
</dbReference>
<dbReference type="PANTHER" id="PTHR12277:SF81">
    <property type="entry name" value="PROTEIN ABHD13"/>
    <property type="match status" value="1"/>
</dbReference>
<dbReference type="InterPro" id="IPR022742">
    <property type="entry name" value="Hydrolase_4"/>
</dbReference>
<proteinExistence type="predicted"/>
<dbReference type="AlphaFoldDB" id="A0A5C3L5K0"/>
<evidence type="ECO:0000313" key="4">
    <source>
        <dbReference type="Proteomes" id="UP000307440"/>
    </source>
</evidence>
<dbReference type="Pfam" id="PF12146">
    <property type="entry name" value="Hydrolase_4"/>
    <property type="match status" value="1"/>
</dbReference>
<dbReference type="PANTHER" id="PTHR12277">
    <property type="entry name" value="ALPHA/BETA HYDROLASE DOMAIN-CONTAINING PROTEIN"/>
    <property type="match status" value="1"/>
</dbReference>
<feature type="compositionally biased region" description="Polar residues" evidence="1">
    <location>
        <begin position="319"/>
        <end position="332"/>
    </location>
</feature>
<dbReference type="InterPro" id="IPR029058">
    <property type="entry name" value="AB_hydrolase_fold"/>
</dbReference>
<evidence type="ECO:0000256" key="1">
    <source>
        <dbReference type="SAM" id="MobiDB-lite"/>
    </source>
</evidence>
<dbReference type="STRING" id="230819.A0A5C3L5K0"/>
<dbReference type="EMBL" id="ML210160">
    <property type="protein sequence ID" value="TFK27902.1"/>
    <property type="molecule type" value="Genomic_DNA"/>
</dbReference>
<feature type="region of interest" description="Disordered" evidence="1">
    <location>
        <begin position="311"/>
        <end position="332"/>
    </location>
</feature>
<keyword evidence="4" id="KW-1185">Reference proteome</keyword>
<dbReference type="Proteomes" id="UP000307440">
    <property type="component" value="Unassembled WGS sequence"/>
</dbReference>
<accession>A0A5C3L5K0</accession>
<sequence length="332" mass="35517">MNHGEHVDLAEEFLKMGLNVVTMYGNSTGTPSEAGLRIDSQTTLNHLLQHELLSKLPIVLYGQSLGGAVATDLAYKNPGKISALILENTFLSIPILVKDFPAPFRSFPFLCTQKWPSVERIQWIPRETPILMLGGDADMVVRPRHMQGLWAVARERVSLGDLVVEEDERETETEKNALGDGEVPACFPGLGSSLKLRPPTEILKGLEVQYGSVHMRNGKDVFRLFERRTHVNTCRGHEYWPTVRAFLDSNFGLPTSDSGKGSSAPSAAAAAAAAVSTPRTSTSGVHSRPLSSVASSSPVTAIVTVTATTTSAGLGAETAPSSAQVPTSAPST</sequence>
<organism evidence="3 4">
    <name type="scientific">Coprinopsis marcescibilis</name>
    <name type="common">Agaric fungus</name>
    <name type="synonym">Psathyrella marcescibilis</name>
    <dbReference type="NCBI Taxonomy" id="230819"/>
    <lineage>
        <taxon>Eukaryota</taxon>
        <taxon>Fungi</taxon>
        <taxon>Dikarya</taxon>
        <taxon>Basidiomycota</taxon>
        <taxon>Agaricomycotina</taxon>
        <taxon>Agaricomycetes</taxon>
        <taxon>Agaricomycetidae</taxon>
        <taxon>Agaricales</taxon>
        <taxon>Agaricineae</taxon>
        <taxon>Psathyrellaceae</taxon>
        <taxon>Coprinopsis</taxon>
    </lineage>
</organism>
<feature type="region of interest" description="Disordered" evidence="1">
    <location>
        <begin position="276"/>
        <end position="298"/>
    </location>
</feature>
<name>A0A5C3L5K0_COPMA</name>
<dbReference type="GO" id="GO:0008474">
    <property type="term" value="F:palmitoyl-(protein) hydrolase activity"/>
    <property type="evidence" value="ECO:0007669"/>
    <property type="project" value="TreeGrafter"/>
</dbReference>
<dbReference type="GO" id="GO:0016020">
    <property type="term" value="C:membrane"/>
    <property type="evidence" value="ECO:0007669"/>
    <property type="project" value="TreeGrafter"/>
</dbReference>
<evidence type="ECO:0000259" key="2">
    <source>
        <dbReference type="Pfam" id="PF12146"/>
    </source>
</evidence>
<gene>
    <name evidence="3" type="ORF">FA15DRAFT_585462</name>
</gene>
<protein>
    <recommendedName>
        <fullName evidence="2">Serine aminopeptidase S33 domain-containing protein</fullName>
    </recommendedName>
</protein>
<evidence type="ECO:0000313" key="3">
    <source>
        <dbReference type="EMBL" id="TFK27902.1"/>
    </source>
</evidence>
<dbReference type="Gene3D" id="3.40.50.1820">
    <property type="entry name" value="alpha/beta hydrolase"/>
    <property type="match status" value="1"/>
</dbReference>
<reference evidence="3 4" key="1">
    <citation type="journal article" date="2019" name="Nat. Ecol. Evol.">
        <title>Megaphylogeny resolves global patterns of mushroom evolution.</title>
        <authorList>
            <person name="Varga T."/>
            <person name="Krizsan K."/>
            <person name="Foldi C."/>
            <person name="Dima B."/>
            <person name="Sanchez-Garcia M."/>
            <person name="Sanchez-Ramirez S."/>
            <person name="Szollosi G.J."/>
            <person name="Szarkandi J.G."/>
            <person name="Papp V."/>
            <person name="Albert L."/>
            <person name="Andreopoulos W."/>
            <person name="Angelini C."/>
            <person name="Antonin V."/>
            <person name="Barry K.W."/>
            <person name="Bougher N.L."/>
            <person name="Buchanan P."/>
            <person name="Buyck B."/>
            <person name="Bense V."/>
            <person name="Catcheside P."/>
            <person name="Chovatia M."/>
            <person name="Cooper J."/>
            <person name="Damon W."/>
            <person name="Desjardin D."/>
            <person name="Finy P."/>
            <person name="Geml J."/>
            <person name="Haridas S."/>
            <person name="Hughes K."/>
            <person name="Justo A."/>
            <person name="Karasinski D."/>
            <person name="Kautmanova I."/>
            <person name="Kiss B."/>
            <person name="Kocsube S."/>
            <person name="Kotiranta H."/>
            <person name="LaButti K.M."/>
            <person name="Lechner B.E."/>
            <person name="Liimatainen K."/>
            <person name="Lipzen A."/>
            <person name="Lukacs Z."/>
            <person name="Mihaltcheva S."/>
            <person name="Morgado L.N."/>
            <person name="Niskanen T."/>
            <person name="Noordeloos M.E."/>
            <person name="Ohm R.A."/>
            <person name="Ortiz-Santana B."/>
            <person name="Ovrebo C."/>
            <person name="Racz N."/>
            <person name="Riley R."/>
            <person name="Savchenko A."/>
            <person name="Shiryaev A."/>
            <person name="Soop K."/>
            <person name="Spirin V."/>
            <person name="Szebenyi C."/>
            <person name="Tomsovsky M."/>
            <person name="Tulloss R.E."/>
            <person name="Uehling J."/>
            <person name="Grigoriev I.V."/>
            <person name="Vagvolgyi C."/>
            <person name="Papp T."/>
            <person name="Martin F.M."/>
            <person name="Miettinen O."/>
            <person name="Hibbett D.S."/>
            <person name="Nagy L.G."/>
        </authorList>
    </citation>
    <scope>NUCLEOTIDE SEQUENCE [LARGE SCALE GENOMIC DNA]</scope>
    <source>
        <strain evidence="3 4">CBS 121175</strain>
    </source>
</reference>
<feature type="domain" description="Serine aminopeptidase S33" evidence="2">
    <location>
        <begin position="39"/>
        <end position="100"/>
    </location>
</feature>
<dbReference type="OrthoDB" id="10249433at2759"/>